<reference evidence="2" key="1">
    <citation type="journal article" date="2017" name="Cell">
        <title>Insights into land plant evolution garnered from the Marchantia polymorpha genome.</title>
        <authorList>
            <person name="Bowman J.L."/>
            <person name="Kohchi T."/>
            <person name="Yamato K.T."/>
            <person name="Jenkins J."/>
            <person name="Shu S."/>
            <person name="Ishizaki K."/>
            <person name="Yamaoka S."/>
            <person name="Nishihama R."/>
            <person name="Nakamura Y."/>
            <person name="Berger F."/>
            <person name="Adam C."/>
            <person name="Aki S.S."/>
            <person name="Althoff F."/>
            <person name="Araki T."/>
            <person name="Arteaga-Vazquez M.A."/>
            <person name="Balasubrmanian S."/>
            <person name="Barry K."/>
            <person name="Bauer D."/>
            <person name="Boehm C.R."/>
            <person name="Briginshaw L."/>
            <person name="Caballero-Perez J."/>
            <person name="Catarino B."/>
            <person name="Chen F."/>
            <person name="Chiyoda S."/>
            <person name="Chovatia M."/>
            <person name="Davies K.M."/>
            <person name="Delmans M."/>
            <person name="Demura T."/>
            <person name="Dierschke T."/>
            <person name="Dolan L."/>
            <person name="Dorantes-Acosta A.E."/>
            <person name="Eklund D.M."/>
            <person name="Florent S.N."/>
            <person name="Flores-Sandoval E."/>
            <person name="Fujiyama A."/>
            <person name="Fukuzawa H."/>
            <person name="Galik B."/>
            <person name="Grimanelli D."/>
            <person name="Grimwood J."/>
            <person name="Grossniklaus U."/>
            <person name="Hamada T."/>
            <person name="Haseloff J."/>
            <person name="Hetherington A.J."/>
            <person name="Higo A."/>
            <person name="Hirakawa Y."/>
            <person name="Hundley H.N."/>
            <person name="Ikeda Y."/>
            <person name="Inoue K."/>
            <person name="Inoue S.I."/>
            <person name="Ishida S."/>
            <person name="Jia Q."/>
            <person name="Kakita M."/>
            <person name="Kanazawa T."/>
            <person name="Kawai Y."/>
            <person name="Kawashima T."/>
            <person name="Kennedy M."/>
            <person name="Kinose K."/>
            <person name="Kinoshita T."/>
            <person name="Kohara Y."/>
            <person name="Koide E."/>
            <person name="Komatsu K."/>
            <person name="Kopischke S."/>
            <person name="Kubo M."/>
            <person name="Kyozuka J."/>
            <person name="Lagercrantz U."/>
            <person name="Lin S.S."/>
            <person name="Lindquist E."/>
            <person name="Lipzen A.M."/>
            <person name="Lu C.W."/>
            <person name="De Luna E."/>
            <person name="Martienssen R.A."/>
            <person name="Minamino N."/>
            <person name="Mizutani M."/>
            <person name="Mizutani M."/>
            <person name="Mochizuki N."/>
            <person name="Monte I."/>
            <person name="Mosher R."/>
            <person name="Nagasaki H."/>
            <person name="Nakagami H."/>
            <person name="Naramoto S."/>
            <person name="Nishitani K."/>
            <person name="Ohtani M."/>
            <person name="Okamoto T."/>
            <person name="Okumura M."/>
            <person name="Phillips J."/>
            <person name="Pollak B."/>
            <person name="Reinders A."/>
            <person name="Rovekamp M."/>
            <person name="Sano R."/>
            <person name="Sawa S."/>
            <person name="Schmid M.W."/>
            <person name="Shirakawa M."/>
            <person name="Solano R."/>
            <person name="Spunde A."/>
            <person name="Suetsugu N."/>
            <person name="Sugano S."/>
            <person name="Sugiyama A."/>
            <person name="Sun R."/>
            <person name="Suzuki Y."/>
            <person name="Takenaka M."/>
            <person name="Takezawa D."/>
            <person name="Tomogane H."/>
            <person name="Tsuzuki M."/>
            <person name="Ueda T."/>
            <person name="Umeda M."/>
            <person name="Ward J.M."/>
            <person name="Watanabe Y."/>
            <person name="Yazaki K."/>
            <person name="Yokoyama R."/>
            <person name="Yoshitake Y."/>
            <person name="Yotsui I."/>
            <person name="Zachgo S."/>
            <person name="Schmutz J."/>
        </authorList>
    </citation>
    <scope>NUCLEOTIDE SEQUENCE [LARGE SCALE GENOMIC DNA]</scope>
    <source>
        <strain evidence="2">Tak-1</strain>
    </source>
</reference>
<protein>
    <submittedName>
        <fullName evidence="1">Uncharacterized protein</fullName>
    </submittedName>
</protein>
<accession>A0A2R6W3E9</accession>
<evidence type="ECO:0000313" key="2">
    <source>
        <dbReference type="Proteomes" id="UP000244005"/>
    </source>
</evidence>
<dbReference type="Gramene" id="Mp7g18460.1">
    <property type="protein sequence ID" value="Mp7g18460.1.cds"/>
    <property type="gene ID" value="Mp7g18460"/>
</dbReference>
<gene>
    <name evidence="1" type="ORF">MARPO_0165s0006</name>
</gene>
<dbReference type="AlphaFoldDB" id="A0A2R6W3E9"/>
<sequence>MNGFGNMWTHVCTASSSRHFPGAFQDAQPEVHLSAWGLLKMNPLLLYPSSTDAVCQNILRWNGFQKRSHFLFFQLQWDCITRTLKYNSAENYKHKILT</sequence>
<proteinExistence type="predicted"/>
<name>A0A2R6W3E9_MARPO</name>
<evidence type="ECO:0000313" key="1">
    <source>
        <dbReference type="EMBL" id="PTQ28376.1"/>
    </source>
</evidence>
<organism evidence="1 2">
    <name type="scientific">Marchantia polymorpha</name>
    <name type="common">Common liverwort</name>
    <name type="synonym">Marchantia aquatica</name>
    <dbReference type="NCBI Taxonomy" id="3197"/>
    <lineage>
        <taxon>Eukaryota</taxon>
        <taxon>Viridiplantae</taxon>
        <taxon>Streptophyta</taxon>
        <taxon>Embryophyta</taxon>
        <taxon>Marchantiophyta</taxon>
        <taxon>Marchantiopsida</taxon>
        <taxon>Marchantiidae</taxon>
        <taxon>Marchantiales</taxon>
        <taxon>Marchantiaceae</taxon>
        <taxon>Marchantia</taxon>
    </lineage>
</organism>
<keyword evidence="2" id="KW-1185">Reference proteome</keyword>
<dbReference type="Proteomes" id="UP000244005">
    <property type="component" value="Unassembled WGS sequence"/>
</dbReference>
<dbReference type="EMBL" id="KZ772835">
    <property type="protein sequence ID" value="PTQ28376.1"/>
    <property type="molecule type" value="Genomic_DNA"/>
</dbReference>